<organism evidence="11 12">
    <name type="scientific">Cryptosporidium xiaoi</name>
    <dbReference type="NCBI Taxonomy" id="659607"/>
    <lineage>
        <taxon>Eukaryota</taxon>
        <taxon>Sar</taxon>
        <taxon>Alveolata</taxon>
        <taxon>Apicomplexa</taxon>
        <taxon>Conoidasida</taxon>
        <taxon>Coccidia</taxon>
        <taxon>Eucoccidiorida</taxon>
        <taxon>Eimeriorina</taxon>
        <taxon>Cryptosporidiidae</taxon>
        <taxon>Cryptosporidium</taxon>
    </lineage>
</organism>
<dbReference type="GO" id="GO:0005829">
    <property type="term" value="C:cytosol"/>
    <property type="evidence" value="ECO:0007669"/>
    <property type="project" value="TreeGrafter"/>
</dbReference>
<evidence type="ECO:0000256" key="2">
    <source>
        <dbReference type="ARBA" id="ARBA00022679"/>
    </source>
</evidence>
<keyword evidence="1 4" id="KW-0489">Methyltransferase</keyword>
<dbReference type="Gene3D" id="2.70.160.11">
    <property type="entry name" value="Hnrnp arginine n-methyltransferase1"/>
    <property type="match status" value="1"/>
</dbReference>
<sequence>MPIVIKPETFYIGLSFGEESISNAFRSLIDDKNEAANDTYLLMRVLNLIKIIGFDFIYVPVLYSSIELKEHEVHEFERMFLKHYTIKESDWNTGVIGTIPSKITLTTSKLKSILEWCTYVGYHAILIPMKQISIELASEVLYFIERNISGMQIWIELSIHKSMVDQQWENWQLISGILDNGSSSGKVGIVLNISDDLNESDITVLPRFIGEPIKCLVLSQNTIQIEKVKSDKNALSKFIEDLLRLKIPISVELMNSSLRTDNKIYKDTYDSIFNYLNKLTPLTQQEKYEYDYLDILQIPLQPLFQDLKSIHYEVFETDPIKYTKYTDAIQLCLYENAEKLGQIKILIIGAGRGGLIDCSIVALKRLSINPSKIVCVEKNVNAVITLNARKHFEKDNYWKRVDIIHSDIRDTILYQNFNIIISELLGSFGDNELAPECLYSAQKFLEPGGIMIPQRYTSFIEPISCKKIWNNVMKLKRNHPMETPYVSKIKSNFFVSEGPKKIFTFSHPVRKTPTINYNSLFRTVSFISKTDSILHGFKGYFECNLYNEIGFTNSRNNFTDGLISWFDFYFPINTPIRVKKGDKIDFSIWRKSTKYKVWYEWLVTNPSIVQIHNSNGRGYHMNL</sequence>
<dbReference type="InterPro" id="IPR007857">
    <property type="entry name" value="Arg_MeTrfase_PRMT5"/>
</dbReference>
<feature type="active site" description="Proton donor/acceptor" evidence="5">
    <location>
        <position position="432"/>
    </location>
</feature>
<keyword evidence="12" id="KW-1185">Reference proteome</keyword>
<evidence type="ECO:0000259" key="9">
    <source>
        <dbReference type="Pfam" id="PF17285"/>
    </source>
</evidence>
<dbReference type="AlphaFoldDB" id="A0AAV9XYI2"/>
<evidence type="ECO:0000256" key="7">
    <source>
        <dbReference type="PIRSR" id="PIRSR015894-3"/>
    </source>
</evidence>
<accession>A0AAV9XYI2</accession>
<dbReference type="SUPFAM" id="SSF53335">
    <property type="entry name" value="S-adenosyl-L-methionine-dependent methyltransferases"/>
    <property type="match status" value="1"/>
</dbReference>
<keyword evidence="3 4" id="KW-0949">S-adenosyl-L-methionine</keyword>
<evidence type="ECO:0000256" key="5">
    <source>
        <dbReference type="PIRSR" id="PIRSR015894-1"/>
    </source>
</evidence>
<feature type="binding site" evidence="6">
    <location>
        <position position="312"/>
    </location>
    <ligand>
        <name>S-adenosyl-L-methionine</name>
        <dbReference type="ChEBI" id="CHEBI:59789"/>
    </ligand>
</feature>
<evidence type="ECO:0000313" key="11">
    <source>
        <dbReference type="EMBL" id="KAK6589574.1"/>
    </source>
</evidence>
<dbReference type="PANTHER" id="PTHR10738">
    <property type="entry name" value="PROTEIN ARGININE N-METHYLTRANSFERASE 5"/>
    <property type="match status" value="1"/>
</dbReference>
<dbReference type="PANTHER" id="PTHR10738:SF0">
    <property type="entry name" value="PROTEIN ARGININE N-METHYLTRANSFERASE 5"/>
    <property type="match status" value="1"/>
</dbReference>
<name>A0AAV9XYI2_9CRYT</name>
<feature type="domain" description="PRMT5 arginine-N-methyltransferase" evidence="8">
    <location>
        <begin position="284"/>
        <end position="452"/>
    </location>
</feature>
<evidence type="ECO:0000256" key="1">
    <source>
        <dbReference type="ARBA" id="ARBA00022603"/>
    </source>
</evidence>
<dbReference type="InterPro" id="IPR035248">
    <property type="entry name" value="PRMT5_C"/>
</dbReference>
<evidence type="ECO:0000256" key="4">
    <source>
        <dbReference type="PIRNR" id="PIRNR015894"/>
    </source>
</evidence>
<comment type="caution">
    <text evidence="11">The sequence shown here is derived from an EMBL/GenBank/DDBJ whole genome shotgun (WGS) entry which is preliminary data.</text>
</comment>
<evidence type="ECO:0000259" key="8">
    <source>
        <dbReference type="Pfam" id="PF05185"/>
    </source>
</evidence>
<feature type="active site" description="Proton donor/acceptor" evidence="5">
    <location>
        <position position="423"/>
    </location>
</feature>
<dbReference type="Pfam" id="PF17286">
    <property type="entry name" value="PRMT5_C"/>
    <property type="match status" value="1"/>
</dbReference>
<dbReference type="InterPro" id="IPR029063">
    <property type="entry name" value="SAM-dependent_MTases_sf"/>
</dbReference>
<dbReference type="PROSITE" id="PS51678">
    <property type="entry name" value="SAM_MT_PRMT"/>
    <property type="match status" value="1"/>
</dbReference>
<comment type="similarity">
    <text evidence="4">Belongs to the class I-like SAM-binding methyltransferase superfamily.</text>
</comment>
<dbReference type="PIRSF" id="PIRSF015894">
    <property type="entry name" value="Skb1_MeTrfase"/>
    <property type="match status" value="1"/>
</dbReference>
<feature type="site" description="Critical for specifying symmetric addition of methyl groups" evidence="7">
    <location>
        <position position="315"/>
    </location>
</feature>
<dbReference type="GO" id="GO:0005634">
    <property type="term" value="C:nucleus"/>
    <property type="evidence" value="ECO:0007669"/>
    <property type="project" value="TreeGrafter"/>
</dbReference>
<proteinExistence type="inferred from homology"/>
<evidence type="ECO:0000256" key="3">
    <source>
        <dbReference type="ARBA" id="ARBA00022691"/>
    </source>
</evidence>
<dbReference type="GO" id="GO:0032259">
    <property type="term" value="P:methylation"/>
    <property type="evidence" value="ECO:0007669"/>
    <property type="project" value="UniProtKB-KW"/>
</dbReference>
<dbReference type="GO" id="GO:0006355">
    <property type="term" value="P:regulation of DNA-templated transcription"/>
    <property type="evidence" value="ECO:0007669"/>
    <property type="project" value="TreeGrafter"/>
</dbReference>
<dbReference type="InterPro" id="IPR025799">
    <property type="entry name" value="Arg_MeTrfase"/>
</dbReference>
<feature type="domain" description="PRMT5 TIM barrel" evidence="9">
    <location>
        <begin position="53"/>
        <end position="279"/>
    </location>
</feature>
<dbReference type="InterPro" id="IPR035075">
    <property type="entry name" value="PRMT5"/>
</dbReference>
<dbReference type="Pfam" id="PF05185">
    <property type="entry name" value="PRMT5"/>
    <property type="match status" value="1"/>
</dbReference>
<dbReference type="GO" id="GO:0016274">
    <property type="term" value="F:protein-arginine N-methyltransferase activity"/>
    <property type="evidence" value="ECO:0007669"/>
    <property type="project" value="InterPro"/>
</dbReference>
<reference evidence="11 12" key="1">
    <citation type="submission" date="2023-10" db="EMBL/GenBank/DDBJ databases">
        <title>Comparative genomics analysis reveals potential genetic determinants of host preference in Cryptosporidium xiaoi.</title>
        <authorList>
            <person name="Xiao L."/>
            <person name="Li J."/>
        </authorList>
    </citation>
    <scope>NUCLEOTIDE SEQUENCE [LARGE SCALE GENOMIC DNA]</scope>
    <source>
        <strain evidence="11 12">52996</strain>
    </source>
</reference>
<dbReference type="InterPro" id="IPR035247">
    <property type="entry name" value="PRMT5_TIM"/>
</dbReference>
<feature type="domain" description="PRMT5 oligomerisation" evidence="10">
    <location>
        <begin position="455"/>
        <end position="621"/>
    </location>
</feature>
<dbReference type="Proteomes" id="UP001311799">
    <property type="component" value="Unassembled WGS sequence"/>
</dbReference>
<evidence type="ECO:0000256" key="6">
    <source>
        <dbReference type="PIRSR" id="PIRSR015894-2"/>
    </source>
</evidence>
<dbReference type="Pfam" id="PF17285">
    <property type="entry name" value="PRMT5_TIM"/>
    <property type="match status" value="1"/>
</dbReference>
<gene>
    <name evidence="11" type="ORF">RS030_203048</name>
</gene>
<dbReference type="EMBL" id="JAWDEY010000012">
    <property type="protein sequence ID" value="KAK6589574.1"/>
    <property type="molecule type" value="Genomic_DNA"/>
</dbReference>
<dbReference type="Gene3D" id="3.20.20.150">
    <property type="entry name" value="Divalent-metal-dependent TIM barrel enzymes"/>
    <property type="match status" value="1"/>
</dbReference>
<evidence type="ECO:0000313" key="12">
    <source>
        <dbReference type="Proteomes" id="UP001311799"/>
    </source>
</evidence>
<feature type="binding site" evidence="6">
    <location>
        <position position="377"/>
    </location>
    <ligand>
        <name>S-adenosyl-L-methionine</name>
        <dbReference type="ChEBI" id="CHEBI:59789"/>
    </ligand>
</feature>
<feature type="binding site" evidence="6">
    <location>
        <begin position="321"/>
        <end position="322"/>
    </location>
    <ligand>
        <name>S-adenosyl-L-methionine</name>
        <dbReference type="ChEBI" id="CHEBI:59789"/>
    </ligand>
</feature>
<keyword evidence="2 4" id="KW-0808">Transferase</keyword>
<protein>
    <recommendedName>
        <fullName evidence="4">Protein arginine N-methyltransferase</fullName>
    </recommendedName>
</protein>
<evidence type="ECO:0000259" key="10">
    <source>
        <dbReference type="Pfam" id="PF17286"/>
    </source>
</evidence>
<dbReference type="Gene3D" id="3.40.50.150">
    <property type="entry name" value="Vaccinia Virus protein VP39"/>
    <property type="match status" value="1"/>
</dbReference>